<evidence type="ECO:0000256" key="9">
    <source>
        <dbReference type="ARBA" id="ARBA00023136"/>
    </source>
</evidence>
<dbReference type="NCBIfam" id="TIGR01946">
    <property type="entry name" value="rnfD"/>
    <property type="match status" value="1"/>
</dbReference>
<name>A0A3A4NQR0_ABYX5</name>
<dbReference type="GO" id="GO:0055085">
    <property type="term" value="P:transmembrane transport"/>
    <property type="evidence" value="ECO:0007669"/>
    <property type="project" value="InterPro"/>
</dbReference>
<dbReference type="Proteomes" id="UP000265882">
    <property type="component" value="Unassembled WGS sequence"/>
</dbReference>
<gene>
    <name evidence="10" type="primary">rnfD</name>
    <name evidence="11" type="ORF">C4520_07550</name>
</gene>
<feature type="transmembrane region" description="Helical" evidence="10">
    <location>
        <begin position="71"/>
        <end position="89"/>
    </location>
</feature>
<dbReference type="EC" id="7.-.-.-" evidence="10"/>
<feature type="transmembrane region" description="Helical" evidence="10">
    <location>
        <begin position="193"/>
        <end position="216"/>
    </location>
</feature>
<keyword evidence="8 10" id="KW-1133">Transmembrane helix</keyword>
<evidence type="ECO:0000256" key="8">
    <source>
        <dbReference type="ARBA" id="ARBA00022989"/>
    </source>
</evidence>
<evidence type="ECO:0000256" key="3">
    <source>
        <dbReference type="ARBA" id="ARBA00022630"/>
    </source>
</evidence>
<evidence type="ECO:0000256" key="7">
    <source>
        <dbReference type="ARBA" id="ARBA00022982"/>
    </source>
</evidence>
<organism evidence="11 12">
    <name type="scientific">Abyssobacteria bacterium (strain SURF_5)</name>
    <dbReference type="NCBI Taxonomy" id="2093360"/>
    <lineage>
        <taxon>Bacteria</taxon>
        <taxon>Pseudomonadati</taxon>
        <taxon>Candidatus Hydrogenedentota</taxon>
        <taxon>Candidatus Abyssobacteria</taxon>
    </lineage>
</organism>
<dbReference type="EMBL" id="QZKU01000053">
    <property type="protein sequence ID" value="RJP22908.1"/>
    <property type="molecule type" value="Genomic_DNA"/>
</dbReference>
<accession>A0A3A4NQR0</accession>
<feature type="modified residue" description="FMN phosphoryl threonine" evidence="10">
    <location>
        <position position="176"/>
    </location>
</feature>
<comment type="subunit">
    <text evidence="10">The complex is composed of six subunits: RnfA, RnfB, RnfC, RnfD, RnfE and RnfG.</text>
</comment>
<feature type="transmembrane region" description="Helical" evidence="10">
    <location>
        <begin position="252"/>
        <end position="270"/>
    </location>
</feature>
<keyword evidence="2 10" id="KW-0597">Phosphoprotein</keyword>
<keyword evidence="3 10" id="KW-0285">Flavoprotein</keyword>
<evidence type="ECO:0000313" key="12">
    <source>
        <dbReference type="Proteomes" id="UP000265882"/>
    </source>
</evidence>
<comment type="cofactor">
    <cofactor evidence="10">
        <name>FMN</name>
        <dbReference type="ChEBI" id="CHEBI:58210"/>
    </cofactor>
</comment>
<dbReference type="GO" id="GO:0022900">
    <property type="term" value="P:electron transport chain"/>
    <property type="evidence" value="ECO:0007669"/>
    <property type="project" value="UniProtKB-UniRule"/>
</dbReference>
<evidence type="ECO:0000256" key="1">
    <source>
        <dbReference type="ARBA" id="ARBA00022448"/>
    </source>
</evidence>
<reference evidence="11 12" key="1">
    <citation type="journal article" date="2017" name="ISME J.">
        <title>Energy and carbon metabolisms in a deep terrestrial subsurface fluid microbial community.</title>
        <authorList>
            <person name="Momper L."/>
            <person name="Jungbluth S.P."/>
            <person name="Lee M.D."/>
            <person name="Amend J.P."/>
        </authorList>
    </citation>
    <scope>NUCLEOTIDE SEQUENCE [LARGE SCALE GENOMIC DNA]</scope>
    <source>
        <strain evidence="11">SURF_5</strain>
    </source>
</reference>
<evidence type="ECO:0000256" key="10">
    <source>
        <dbReference type="HAMAP-Rule" id="MF_00462"/>
    </source>
</evidence>
<comment type="caution">
    <text evidence="10">Lacks conserved residue(s) required for the propagation of feature annotation.</text>
</comment>
<dbReference type="Pfam" id="PF03116">
    <property type="entry name" value="NQR2_RnfD_RnfE"/>
    <property type="match status" value="1"/>
</dbReference>
<keyword evidence="10" id="KW-1003">Cell membrane</keyword>
<dbReference type="InterPro" id="IPR011303">
    <property type="entry name" value="RnfD_bac"/>
</dbReference>
<dbReference type="InterPro" id="IPR004338">
    <property type="entry name" value="NqrB/RnfD"/>
</dbReference>
<evidence type="ECO:0000256" key="2">
    <source>
        <dbReference type="ARBA" id="ARBA00022553"/>
    </source>
</evidence>
<feature type="transmembrane region" description="Helical" evidence="10">
    <location>
        <begin position="221"/>
        <end position="240"/>
    </location>
</feature>
<protein>
    <recommendedName>
        <fullName evidence="10">Ion-translocating oxidoreductase complex subunit D</fullName>
        <ecNumber evidence="10">7.-.-.-</ecNumber>
    </recommendedName>
    <alternativeName>
        <fullName evidence="10">Rnf electron transport complex subunit D</fullName>
    </alternativeName>
</protein>
<evidence type="ECO:0000256" key="4">
    <source>
        <dbReference type="ARBA" id="ARBA00022643"/>
    </source>
</evidence>
<dbReference type="GO" id="GO:0005886">
    <property type="term" value="C:plasma membrane"/>
    <property type="evidence" value="ECO:0007669"/>
    <property type="project" value="UniProtKB-SubCell"/>
</dbReference>
<feature type="transmembrane region" description="Helical" evidence="10">
    <location>
        <begin position="125"/>
        <end position="144"/>
    </location>
</feature>
<comment type="subcellular location">
    <subcellularLocation>
        <location evidence="10">Cell membrane</location>
        <topology evidence="10">Multi-pass membrane protein</topology>
    </subcellularLocation>
</comment>
<evidence type="ECO:0000256" key="6">
    <source>
        <dbReference type="ARBA" id="ARBA00022967"/>
    </source>
</evidence>
<dbReference type="HAMAP" id="MF_00462">
    <property type="entry name" value="RsxD_RnfD"/>
    <property type="match status" value="1"/>
</dbReference>
<evidence type="ECO:0000313" key="11">
    <source>
        <dbReference type="EMBL" id="RJP22908.1"/>
    </source>
</evidence>
<keyword evidence="7 10" id="KW-0249">Electron transport</keyword>
<keyword evidence="9 10" id="KW-0472">Membrane</keyword>
<comment type="similarity">
    <text evidence="10">Belongs to the NqrB/RnfD family.</text>
</comment>
<keyword evidence="1 10" id="KW-0813">Transport</keyword>
<dbReference type="PANTHER" id="PTHR30578">
    <property type="entry name" value="ELECTRON TRANSPORT COMPLEX PROTEIN RNFD"/>
    <property type="match status" value="1"/>
</dbReference>
<evidence type="ECO:0000256" key="5">
    <source>
        <dbReference type="ARBA" id="ARBA00022692"/>
    </source>
</evidence>
<keyword evidence="4 10" id="KW-0288">FMN</keyword>
<feature type="transmembrane region" description="Helical" evidence="10">
    <location>
        <begin position="38"/>
        <end position="59"/>
    </location>
</feature>
<sequence length="334" mass="35409">MDRQLVVTTPPHIRSAASVNRIMADVHIALAPVTIAGVYLFGFRSAVLLAVSVLAAVVTEAAIEKILKWDVTIGDYSAALTGLFVGLVLPPGAPLWLGAIGSAFSIAVAKMAFGGLGKNIFNPALAGRVMLLAAWPIAMTKGWLQPLWWRQEGFSFWTLRVADRLGISVDVITSATPLAKGGAPDPYTMMDLFTGRVGGCIGETSAAALLIGGAYLIYRRLIYWQLPASFIATTGILMWAFGGQQGLFTGDFMMHVLAGGLILGAFFMATDMVTSPITIRGQLIMGIGCGAITALVRLKGGPPEGVSYSILIMNAFTPLIDKYTVPRPFGEKVS</sequence>
<dbReference type="AlphaFoldDB" id="A0A3A4NQR0"/>
<dbReference type="PANTHER" id="PTHR30578:SF0">
    <property type="entry name" value="ION-TRANSLOCATING OXIDOREDUCTASE COMPLEX SUBUNIT D"/>
    <property type="match status" value="1"/>
</dbReference>
<comment type="caution">
    <text evidence="11">The sequence shown here is derived from an EMBL/GenBank/DDBJ whole genome shotgun (WGS) entry which is preliminary data.</text>
</comment>
<keyword evidence="5 10" id="KW-0812">Transmembrane</keyword>
<keyword evidence="6 10" id="KW-1278">Translocase</keyword>
<proteinExistence type="inferred from homology"/>
<comment type="function">
    <text evidence="10">Part of a membrane-bound complex that couples electron transfer with translocation of ions across the membrane.</text>
</comment>